<organism evidence="1 2">
    <name type="scientific">Smallanthus sonchifolius</name>
    <dbReference type="NCBI Taxonomy" id="185202"/>
    <lineage>
        <taxon>Eukaryota</taxon>
        <taxon>Viridiplantae</taxon>
        <taxon>Streptophyta</taxon>
        <taxon>Embryophyta</taxon>
        <taxon>Tracheophyta</taxon>
        <taxon>Spermatophyta</taxon>
        <taxon>Magnoliopsida</taxon>
        <taxon>eudicotyledons</taxon>
        <taxon>Gunneridae</taxon>
        <taxon>Pentapetalae</taxon>
        <taxon>asterids</taxon>
        <taxon>campanulids</taxon>
        <taxon>Asterales</taxon>
        <taxon>Asteraceae</taxon>
        <taxon>Asteroideae</taxon>
        <taxon>Heliantheae alliance</taxon>
        <taxon>Millerieae</taxon>
        <taxon>Smallanthus</taxon>
    </lineage>
</organism>
<evidence type="ECO:0000313" key="1">
    <source>
        <dbReference type="EMBL" id="KAI3775713.1"/>
    </source>
</evidence>
<name>A0ACB9FY35_9ASTR</name>
<evidence type="ECO:0000313" key="2">
    <source>
        <dbReference type="Proteomes" id="UP001056120"/>
    </source>
</evidence>
<dbReference type="EMBL" id="CM042032">
    <property type="protein sequence ID" value="KAI3775713.1"/>
    <property type="molecule type" value="Genomic_DNA"/>
</dbReference>
<sequence>MAVSAERENFINVAEQAERYDEMVDAMKKVANLDIELTVEERNLLSGTTYVYDSFFRPYISKHETDIDRNLMEIRTRAGDMFVLYWQKAASYSQTRIFDVLQYIALHQALELNNLRLVSVSLYGGGQTSSRRSRTVGSRLVR</sequence>
<reference evidence="1 2" key="2">
    <citation type="journal article" date="2022" name="Mol. Ecol. Resour.">
        <title>The genomes of chicory, endive, great burdock and yacon provide insights into Asteraceae paleo-polyploidization history and plant inulin production.</title>
        <authorList>
            <person name="Fan W."/>
            <person name="Wang S."/>
            <person name="Wang H."/>
            <person name="Wang A."/>
            <person name="Jiang F."/>
            <person name="Liu H."/>
            <person name="Zhao H."/>
            <person name="Xu D."/>
            <person name="Zhang Y."/>
        </authorList>
    </citation>
    <scope>NUCLEOTIDE SEQUENCE [LARGE SCALE GENOMIC DNA]</scope>
    <source>
        <strain evidence="2">cv. Yunnan</strain>
        <tissue evidence="1">Leaves</tissue>
    </source>
</reference>
<reference evidence="2" key="1">
    <citation type="journal article" date="2022" name="Mol. Ecol. Resour.">
        <title>The genomes of chicory, endive, great burdock and yacon provide insights into Asteraceae palaeo-polyploidization history and plant inulin production.</title>
        <authorList>
            <person name="Fan W."/>
            <person name="Wang S."/>
            <person name="Wang H."/>
            <person name="Wang A."/>
            <person name="Jiang F."/>
            <person name="Liu H."/>
            <person name="Zhao H."/>
            <person name="Xu D."/>
            <person name="Zhang Y."/>
        </authorList>
    </citation>
    <scope>NUCLEOTIDE SEQUENCE [LARGE SCALE GENOMIC DNA]</scope>
    <source>
        <strain evidence="2">cv. Yunnan</strain>
    </source>
</reference>
<gene>
    <name evidence="1" type="ORF">L1987_45463</name>
</gene>
<accession>A0ACB9FY35</accession>
<keyword evidence="2" id="KW-1185">Reference proteome</keyword>
<comment type="caution">
    <text evidence="1">The sequence shown here is derived from an EMBL/GenBank/DDBJ whole genome shotgun (WGS) entry which is preliminary data.</text>
</comment>
<proteinExistence type="predicted"/>
<dbReference type="Proteomes" id="UP001056120">
    <property type="component" value="Linkage Group LG15"/>
</dbReference>
<protein>
    <submittedName>
        <fullName evidence="1">Uncharacterized protein</fullName>
    </submittedName>
</protein>